<feature type="transmembrane region" description="Helical" evidence="2">
    <location>
        <begin position="78"/>
        <end position="97"/>
    </location>
</feature>
<keyword evidence="2" id="KW-0472">Membrane</keyword>
<protein>
    <recommendedName>
        <fullName evidence="5">SMODS and SLOG-associating 2TM effector domain-containing protein</fullName>
    </recommendedName>
</protein>
<dbReference type="Proteomes" id="UP001244341">
    <property type="component" value="Chromosome 5b"/>
</dbReference>
<gene>
    <name evidence="3" type="ORF">OEZ85_002944</name>
</gene>
<feature type="compositionally biased region" description="Acidic residues" evidence="1">
    <location>
        <begin position="346"/>
        <end position="374"/>
    </location>
</feature>
<feature type="region of interest" description="Disordered" evidence="1">
    <location>
        <begin position="343"/>
        <end position="412"/>
    </location>
</feature>
<feature type="transmembrane region" description="Helical" evidence="2">
    <location>
        <begin position="235"/>
        <end position="254"/>
    </location>
</feature>
<feature type="transmembrane region" description="Helical" evidence="2">
    <location>
        <begin position="266"/>
        <end position="289"/>
    </location>
</feature>
<reference evidence="3 4" key="1">
    <citation type="submission" date="2023-05" db="EMBL/GenBank/DDBJ databases">
        <title>A 100% complete, gapless, phased diploid assembly of the Scenedesmus obliquus UTEX 3031 genome.</title>
        <authorList>
            <person name="Biondi T.C."/>
            <person name="Hanschen E.R."/>
            <person name="Kwon T."/>
            <person name="Eng W."/>
            <person name="Kruse C.P.S."/>
            <person name="Koehler S.I."/>
            <person name="Kunde Y."/>
            <person name="Gleasner C.D."/>
            <person name="You Mak K.T."/>
            <person name="Polle J."/>
            <person name="Hovde B.T."/>
            <person name="Starkenburg S.R."/>
        </authorList>
    </citation>
    <scope>NUCLEOTIDE SEQUENCE [LARGE SCALE GENOMIC DNA]</scope>
    <source>
        <strain evidence="3 4">DOE0152z</strain>
    </source>
</reference>
<keyword evidence="2" id="KW-0812">Transmembrane</keyword>
<evidence type="ECO:0000256" key="2">
    <source>
        <dbReference type="SAM" id="Phobius"/>
    </source>
</evidence>
<evidence type="ECO:0000313" key="4">
    <source>
        <dbReference type="Proteomes" id="UP001244341"/>
    </source>
</evidence>
<feature type="transmembrane region" description="Helical" evidence="2">
    <location>
        <begin position="46"/>
        <end position="66"/>
    </location>
</feature>
<name>A0ABY8U412_TETOB</name>
<accession>A0ABY8U412</accession>
<proteinExistence type="predicted"/>
<evidence type="ECO:0008006" key="5">
    <source>
        <dbReference type="Google" id="ProtNLM"/>
    </source>
</evidence>
<evidence type="ECO:0000256" key="1">
    <source>
        <dbReference type="SAM" id="MobiDB-lite"/>
    </source>
</evidence>
<keyword evidence="2" id="KW-1133">Transmembrane helix</keyword>
<dbReference type="EMBL" id="CP126212">
    <property type="protein sequence ID" value="WIA14418.1"/>
    <property type="molecule type" value="Genomic_DNA"/>
</dbReference>
<evidence type="ECO:0000313" key="3">
    <source>
        <dbReference type="EMBL" id="WIA14418.1"/>
    </source>
</evidence>
<organism evidence="3 4">
    <name type="scientific">Tetradesmus obliquus</name>
    <name type="common">Green alga</name>
    <name type="synonym">Acutodesmus obliquus</name>
    <dbReference type="NCBI Taxonomy" id="3088"/>
    <lineage>
        <taxon>Eukaryota</taxon>
        <taxon>Viridiplantae</taxon>
        <taxon>Chlorophyta</taxon>
        <taxon>core chlorophytes</taxon>
        <taxon>Chlorophyceae</taxon>
        <taxon>CS clade</taxon>
        <taxon>Sphaeropleales</taxon>
        <taxon>Scenedesmaceae</taxon>
        <taxon>Tetradesmus</taxon>
    </lineage>
</organism>
<feature type="compositionally biased region" description="Low complexity" evidence="1">
    <location>
        <begin position="388"/>
        <end position="411"/>
    </location>
</feature>
<keyword evidence="4" id="KW-1185">Reference proteome</keyword>
<sequence>MKEVMGKLRMFEPEWRQKKQEELAGMMAEQAYESAYEDLGAAMLAAGFKGSIALGIASLLSIDILANFRWNPADLQTGVLWALPAAAVAGLLTILPLPGGAKLPAAAAAAADSSSGSSSSSSRKRADDDIMGYTEGINQPAFDQVRRMARSSAVSQSSPITVQVPLKRLAEGSITPSGAAAAIPPMTQPSWGAALRGLRAAREALLQPWSTDVTPPKARVLRVVEAQLGRLTSEVVWRGLVTTCLAGAIASSWATAGTSQDSPFFYARLFGLLTPQCSLAAAVGLLLLGRIPLLYLSGRPISLYTRLSSLDVQIVGQLTEDDWLQLMVRLNSSTSSRYFIVHRSEDDDNDDDDDDDESGSDSGSDSDSDSEDSYELNSRSAAKRRAAVARLTGSSSSSSSSSGGASKKSGAQVLAEQLRNRPPKSLEDLGQEQRAALMQMLEEKLSQGSKHAQVMAEAWSAAGSVPTAEDRLVRALLLGYTLLTELAPAGAFVATGGNVAASFVASSCYNVLALSMNDVAAQQARSAVRKALGKEWLMQLLPLQGK</sequence>